<evidence type="ECO:0000256" key="2">
    <source>
        <dbReference type="ARBA" id="ARBA00023004"/>
    </source>
</evidence>
<proteinExistence type="predicted"/>
<organism evidence="3 4">
    <name type="scientific">Microbulbifer variabilis</name>
    <dbReference type="NCBI Taxonomy" id="266805"/>
    <lineage>
        <taxon>Bacteria</taxon>
        <taxon>Pseudomonadati</taxon>
        <taxon>Pseudomonadota</taxon>
        <taxon>Gammaproteobacteria</taxon>
        <taxon>Cellvibrionales</taxon>
        <taxon>Microbulbiferaceae</taxon>
        <taxon>Microbulbifer</taxon>
    </lineage>
</organism>
<keyword evidence="2" id="KW-0408">Iron</keyword>
<accession>A0ABY4VIW9</accession>
<sequence length="356" mass="41624">MWRSMVGLSWKVPKWIFESLSWGKSFKNNPLLGNSFLNRCGLHVIRVILAHLLFRFRLLLLSPLVSSEDRREFIRNGYLLKKNFLSQAEFQRLTKELIELKAPVREVIEGTTITQRVFMDSTERAKTPNFQRLYSHKGLDRLMRYCSSKNRPPLFYIENLCNHANVTPRPDPQRDLHADTFHPCVKAWLYIDDSSDTNGSFVYVPGSHRLTWRRLKWEYRQSLEACKKGADRAPGRYWDGSFRVSTQELAEMGFKAEKLSVPKNTLIIGNVYGFHCRGRALQKSHRMTVWMQARDNPFNPLFTPFPRSTALLFEWIWKKALMKIDSRKTEGGEQSNYFGTFNRAKSVMASKILESE</sequence>
<gene>
    <name evidence="3" type="ORF">MJO52_04505</name>
</gene>
<reference evidence="3" key="1">
    <citation type="submission" date="2022-02" db="EMBL/GenBank/DDBJ databases">
        <title>Coral-associated bacteria.</title>
        <authorList>
            <person name="Tang K."/>
            <person name="Wang X."/>
        </authorList>
    </citation>
    <scope>NUCLEOTIDE SEQUENCE</scope>
    <source>
        <strain evidence="3">SCSIO 43006</strain>
    </source>
</reference>
<keyword evidence="1" id="KW-0479">Metal-binding</keyword>
<protein>
    <submittedName>
        <fullName evidence="3">Phytanoyl-CoA dioxygenase family protein</fullName>
    </submittedName>
</protein>
<evidence type="ECO:0000313" key="3">
    <source>
        <dbReference type="EMBL" id="USD22397.1"/>
    </source>
</evidence>
<dbReference type="Gene3D" id="2.60.120.620">
    <property type="entry name" value="q2cbj1_9rhob like domain"/>
    <property type="match status" value="1"/>
</dbReference>
<evidence type="ECO:0000313" key="4">
    <source>
        <dbReference type="Proteomes" id="UP001055658"/>
    </source>
</evidence>
<dbReference type="SUPFAM" id="SSF51197">
    <property type="entry name" value="Clavaminate synthase-like"/>
    <property type="match status" value="1"/>
</dbReference>
<dbReference type="RefSeq" id="WP_252084756.1">
    <property type="nucleotide sequence ID" value="NZ_CP092418.1"/>
</dbReference>
<keyword evidence="4" id="KW-1185">Reference proteome</keyword>
<dbReference type="PANTHER" id="PTHR20883">
    <property type="entry name" value="PHYTANOYL-COA DIOXYGENASE DOMAIN CONTAINING 1"/>
    <property type="match status" value="1"/>
</dbReference>
<dbReference type="Pfam" id="PF05721">
    <property type="entry name" value="PhyH"/>
    <property type="match status" value="1"/>
</dbReference>
<name>A0ABY4VIW9_9GAMM</name>
<evidence type="ECO:0000256" key="1">
    <source>
        <dbReference type="ARBA" id="ARBA00022723"/>
    </source>
</evidence>
<dbReference type="InterPro" id="IPR008775">
    <property type="entry name" value="Phytyl_CoA_dOase-like"/>
</dbReference>
<dbReference type="EMBL" id="CP092418">
    <property type="protein sequence ID" value="USD22397.1"/>
    <property type="molecule type" value="Genomic_DNA"/>
</dbReference>
<keyword evidence="3" id="KW-0560">Oxidoreductase</keyword>
<dbReference type="Proteomes" id="UP001055658">
    <property type="component" value="Chromosome"/>
</dbReference>
<keyword evidence="3" id="KW-0223">Dioxygenase</keyword>
<dbReference type="GO" id="GO:0051213">
    <property type="term" value="F:dioxygenase activity"/>
    <property type="evidence" value="ECO:0007669"/>
    <property type="project" value="UniProtKB-KW"/>
</dbReference>
<dbReference type="PANTHER" id="PTHR20883:SF15">
    <property type="entry name" value="PHYTANOYL-COA DIOXYGENASE DOMAIN-CONTAINING PROTEIN 1"/>
    <property type="match status" value="1"/>
</dbReference>